<dbReference type="KEGG" id="ocy:OSSY52_18160"/>
<evidence type="ECO:0000313" key="1">
    <source>
        <dbReference type="EMBL" id="BBE31675.1"/>
    </source>
</evidence>
<dbReference type="GO" id="GO:0003700">
    <property type="term" value="F:DNA-binding transcription factor activity"/>
    <property type="evidence" value="ECO:0007669"/>
    <property type="project" value="InterPro"/>
</dbReference>
<dbReference type="InterPro" id="IPR011991">
    <property type="entry name" value="ArsR-like_HTH"/>
</dbReference>
<protein>
    <submittedName>
        <fullName evidence="1">ArsR family transcriptional regulator</fullName>
    </submittedName>
</protein>
<evidence type="ECO:0000313" key="2">
    <source>
        <dbReference type="Proteomes" id="UP000516361"/>
    </source>
</evidence>
<dbReference type="InterPro" id="IPR036388">
    <property type="entry name" value="WH-like_DNA-bd_sf"/>
</dbReference>
<dbReference type="CDD" id="cd00090">
    <property type="entry name" value="HTH_ARSR"/>
    <property type="match status" value="1"/>
</dbReference>
<dbReference type="RefSeq" id="WP_190614371.1">
    <property type="nucleotide sequence ID" value="NZ_AP018712.1"/>
</dbReference>
<dbReference type="PANTHER" id="PTHR18964">
    <property type="entry name" value="ROK (REPRESSOR, ORF, KINASE) FAMILY"/>
    <property type="match status" value="1"/>
</dbReference>
<dbReference type="Gene3D" id="3.30.420.40">
    <property type="match status" value="2"/>
</dbReference>
<dbReference type="InterPro" id="IPR000600">
    <property type="entry name" value="ROK"/>
</dbReference>
<organism evidence="1 2">
    <name type="scientific">Tepiditoga spiralis</name>
    <dbReference type="NCBI Taxonomy" id="2108365"/>
    <lineage>
        <taxon>Bacteria</taxon>
        <taxon>Thermotogati</taxon>
        <taxon>Thermotogota</taxon>
        <taxon>Thermotogae</taxon>
        <taxon>Petrotogales</taxon>
        <taxon>Petrotogaceae</taxon>
        <taxon>Tepiditoga</taxon>
    </lineage>
</organism>
<dbReference type="InterPro" id="IPR036390">
    <property type="entry name" value="WH_DNA-bd_sf"/>
</dbReference>
<dbReference type="Proteomes" id="UP000516361">
    <property type="component" value="Chromosome"/>
</dbReference>
<dbReference type="InterPro" id="IPR043129">
    <property type="entry name" value="ATPase_NBD"/>
</dbReference>
<dbReference type="SUPFAM" id="SSF46785">
    <property type="entry name" value="Winged helix' DNA-binding domain"/>
    <property type="match status" value="1"/>
</dbReference>
<gene>
    <name evidence="1" type="ORF">OSSY52_18160</name>
</gene>
<keyword evidence="2" id="KW-1185">Reference proteome</keyword>
<accession>A0A7G1G683</accession>
<dbReference type="Pfam" id="PF13412">
    <property type="entry name" value="HTH_24"/>
    <property type="match status" value="1"/>
</dbReference>
<dbReference type="AlphaFoldDB" id="A0A7G1G683"/>
<dbReference type="CDD" id="cd23763">
    <property type="entry name" value="ASKHA_ATPase_ROK"/>
    <property type="match status" value="1"/>
</dbReference>
<reference evidence="1 2" key="1">
    <citation type="submission" date="2018-06" db="EMBL/GenBank/DDBJ databases">
        <title>Genome sequencing of Oceanotoga sp. sy52.</title>
        <authorList>
            <person name="Mori K."/>
        </authorList>
    </citation>
    <scope>NUCLEOTIDE SEQUENCE [LARGE SCALE GENOMIC DNA]</scope>
    <source>
        <strain evidence="2">sy52</strain>
    </source>
</reference>
<sequence length="355" mass="40289">MLKIKNKTQHSILKYIWLKDTFTRQELSEKLNVDRSTISRNLEVLMKQNLVLKNGETSSSKKGGRKTNLLSLNKNSFYIIGISITGKEVYSILTNIKGEIIDSFSISGHINNRNIDKNIYKIIDQYLNNYENIVGICLAMPGIVDSQKGIIILSDELNLKNYSLKSILEEKYNIFVYIENDANAGAAAYLLHSKLKISNLIYFIFFFPNNLINLEGLGAGIIINKKLYNGSNSAAGEIKFNKYELNFSITLDDIKNYENSKKKELVDSFLNIISEKIVQMSSFLDPEKIILGGDITLFSKKMKNYFISNICSKLNKKNKFIVIDTGEIKTVAVGTVTAFLNEVMNNFEFISKIQN</sequence>
<proteinExistence type="predicted"/>
<dbReference type="EMBL" id="AP018712">
    <property type="protein sequence ID" value="BBE31675.1"/>
    <property type="molecule type" value="Genomic_DNA"/>
</dbReference>
<dbReference type="Gene3D" id="1.10.10.10">
    <property type="entry name" value="Winged helix-like DNA-binding domain superfamily/Winged helix DNA-binding domain"/>
    <property type="match status" value="1"/>
</dbReference>
<dbReference type="Pfam" id="PF00480">
    <property type="entry name" value="ROK"/>
    <property type="match status" value="1"/>
</dbReference>
<name>A0A7G1G683_9BACT</name>
<dbReference type="PANTHER" id="PTHR18964:SF110">
    <property type="entry name" value="TRANSCRIPTIONAL REGULATOR, XYLR-RELATED"/>
    <property type="match status" value="1"/>
</dbReference>
<dbReference type="SUPFAM" id="SSF53067">
    <property type="entry name" value="Actin-like ATPase domain"/>
    <property type="match status" value="1"/>
</dbReference>
<dbReference type="InParanoid" id="A0A7G1G683"/>